<dbReference type="SUPFAM" id="SSF81653">
    <property type="entry name" value="Calcium ATPase, transduction domain A"/>
    <property type="match status" value="1"/>
</dbReference>
<evidence type="ECO:0000256" key="2">
    <source>
        <dbReference type="ARBA" id="ARBA00004308"/>
    </source>
</evidence>
<keyword evidence="7 14" id="KW-0067">ATP-binding</keyword>
<feature type="compositionally biased region" description="Basic and acidic residues" evidence="15">
    <location>
        <begin position="1587"/>
        <end position="1601"/>
    </location>
</feature>
<evidence type="ECO:0000256" key="13">
    <source>
        <dbReference type="ARBA" id="ARBA00049128"/>
    </source>
</evidence>
<feature type="transmembrane region" description="Helical" evidence="14">
    <location>
        <begin position="507"/>
        <end position="529"/>
    </location>
</feature>
<proteinExistence type="inferred from homology"/>
<dbReference type="Pfam" id="PF13246">
    <property type="entry name" value="Cation_ATPase"/>
    <property type="match status" value="1"/>
</dbReference>
<comment type="catalytic activity">
    <reaction evidence="12 14">
        <text>ATP + H2O + phospholipidSide 1 = ADP + phosphate + phospholipidSide 2.</text>
        <dbReference type="EC" id="7.6.2.1"/>
    </reaction>
</comment>
<keyword evidence="4 14" id="KW-0812">Transmembrane</keyword>
<keyword evidence="9 14" id="KW-1278">Translocase</keyword>
<evidence type="ECO:0000256" key="11">
    <source>
        <dbReference type="ARBA" id="ARBA00023136"/>
    </source>
</evidence>
<comment type="subcellular location">
    <subcellularLocation>
        <location evidence="2">Endomembrane system</location>
    </subcellularLocation>
    <subcellularLocation>
        <location evidence="1 14">Membrane</location>
        <topology evidence="1 14">Multi-pass membrane protein</topology>
    </subcellularLocation>
</comment>
<evidence type="ECO:0000256" key="7">
    <source>
        <dbReference type="ARBA" id="ARBA00022840"/>
    </source>
</evidence>
<dbReference type="InterPro" id="IPR032631">
    <property type="entry name" value="P-type_ATPase_N"/>
</dbReference>
<organism evidence="19 20">
    <name type="scientific">Trichoderma ghanense</name>
    <dbReference type="NCBI Taxonomy" id="65468"/>
    <lineage>
        <taxon>Eukaryota</taxon>
        <taxon>Fungi</taxon>
        <taxon>Dikarya</taxon>
        <taxon>Ascomycota</taxon>
        <taxon>Pezizomycotina</taxon>
        <taxon>Sordariomycetes</taxon>
        <taxon>Hypocreomycetidae</taxon>
        <taxon>Hypocreales</taxon>
        <taxon>Hypocreaceae</taxon>
        <taxon>Trichoderma</taxon>
    </lineage>
</organism>
<dbReference type="PANTHER" id="PTHR24092:SF174">
    <property type="entry name" value="PHOSPHOLIPID-TRANSPORTING ATPASE DNF3-RELATED"/>
    <property type="match status" value="1"/>
</dbReference>
<gene>
    <name evidence="19" type="ORF">CCMA1212_004085</name>
</gene>
<feature type="compositionally biased region" description="Basic and acidic residues" evidence="15">
    <location>
        <begin position="1561"/>
        <end position="1579"/>
    </location>
</feature>
<evidence type="ECO:0000256" key="9">
    <source>
        <dbReference type="ARBA" id="ARBA00022967"/>
    </source>
</evidence>
<evidence type="ECO:0000256" key="6">
    <source>
        <dbReference type="ARBA" id="ARBA00022741"/>
    </source>
</evidence>
<dbReference type="InterPro" id="IPR032630">
    <property type="entry name" value="P_typ_ATPase_c"/>
</dbReference>
<dbReference type="PANTHER" id="PTHR24092">
    <property type="entry name" value="PROBABLE PHOSPHOLIPID-TRANSPORTING ATPASE"/>
    <property type="match status" value="1"/>
</dbReference>
<dbReference type="InterPro" id="IPR059000">
    <property type="entry name" value="ATPase_P-type_domA"/>
</dbReference>
<evidence type="ECO:0000256" key="5">
    <source>
        <dbReference type="ARBA" id="ARBA00022723"/>
    </source>
</evidence>
<evidence type="ECO:0000256" key="10">
    <source>
        <dbReference type="ARBA" id="ARBA00022989"/>
    </source>
</evidence>
<feature type="region of interest" description="Disordered" evidence="15">
    <location>
        <begin position="1540"/>
        <end position="1601"/>
    </location>
</feature>
<protein>
    <recommendedName>
        <fullName evidence="14">Phospholipid-transporting ATPase</fullName>
        <ecNumber evidence="14">7.6.2.1</ecNumber>
    </recommendedName>
</protein>
<dbReference type="InterPro" id="IPR018303">
    <property type="entry name" value="ATPase_P-typ_P_site"/>
</dbReference>
<feature type="transmembrane region" description="Helical" evidence="14">
    <location>
        <begin position="1372"/>
        <end position="1391"/>
    </location>
</feature>
<dbReference type="Pfam" id="PF16212">
    <property type="entry name" value="PhoLip_ATPase_C"/>
    <property type="match status" value="1"/>
</dbReference>
<dbReference type="GeneID" id="300575854"/>
<feature type="transmembrane region" description="Helical" evidence="14">
    <location>
        <begin position="1403"/>
        <end position="1428"/>
    </location>
</feature>
<evidence type="ECO:0000256" key="12">
    <source>
        <dbReference type="ARBA" id="ARBA00034036"/>
    </source>
</evidence>
<feature type="region of interest" description="Disordered" evidence="15">
    <location>
        <begin position="939"/>
        <end position="972"/>
    </location>
</feature>
<dbReference type="SUPFAM" id="SSF81660">
    <property type="entry name" value="Metal cation-transporting ATPase, ATP-binding domain N"/>
    <property type="match status" value="1"/>
</dbReference>
<keyword evidence="5" id="KW-0479">Metal-binding</keyword>
<reference evidence="19 20" key="1">
    <citation type="submission" date="2018-01" db="EMBL/GenBank/DDBJ databases">
        <title>Genome characterization of the sugarcane-associated fungus Trichoderma ghanense CCMA-1212 and their application in lignocelulose bioconversion.</title>
        <authorList>
            <person name="Steindorff A.S."/>
            <person name="Mendes T.D."/>
            <person name="Vilela E.S.D."/>
            <person name="Rodrigues D.S."/>
            <person name="Formighieri E.F."/>
            <person name="Melo I.S."/>
            <person name="Favaro L.C.L."/>
        </authorList>
    </citation>
    <scope>NUCLEOTIDE SEQUENCE [LARGE SCALE GENOMIC DNA]</scope>
    <source>
        <strain evidence="19 20">CCMA-1212</strain>
    </source>
</reference>
<dbReference type="Pfam" id="PF00122">
    <property type="entry name" value="E1-E2_ATPase"/>
    <property type="match status" value="1"/>
</dbReference>
<evidence type="ECO:0000256" key="14">
    <source>
        <dbReference type="RuleBase" id="RU362033"/>
    </source>
</evidence>
<dbReference type="Gene3D" id="3.40.1110.10">
    <property type="entry name" value="Calcium-transporting ATPase, cytoplasmic domain N"/>
    <property type="match status" value="2"/>
</dbReference>
<dbReference type="InterPro" id="IPR023298">
    <property type="entry name" value="ATPase_P-typ_TM_dom_sf"/>
</dbReference>
<dbReference type="SUPFAM" id="SSF56784">
    <property type="entry name" value="HAD-like"/>
    <property type="match status" value="1"/>
</dbReference>
<comment type="caution">
    <text evidence="19">The sequence shown here is derived from an EMBL/GenBank/DDBJ whole genome shotgun (WGS) entry which is preliminary data.</text>
</comment>
<dbReference type="Pfam" id="PF16209">
    <property type="entry name" value="PhoLip_ATPase_N"/>
    <property type="match status" value="1"/>
</dbReference>
<feature type="region of interest" description="Disordered" evidence="15">
    <location>
        <begin position="1"/>
        <end position="124"/>
    </location>
</feature>
<keyword evidence="10 14" id="KW-1133">Transmembrane helix</keyword>
<dbReference type="SUPFAM" id="SSF81665">
    <property type="entry name" value="Calcium ATPase, transmembrane domain M"/>
    <property type="match status" value="1"/>
</dbReference>
<dbReference type="Pfam" id="PF00702">
    <property type="entry name" value="Hydrolase"/>
    <property type="match status" value="1"/>
</dbReference>
<dbReference type="EMBL" id="PPTA01000004">
    <property type="protein sequence ID" value="TFB04608.1"/>
    <property type="molecule type" value="Genomic_DNA"/>
</dbReference>
<dbReference type="Gene3D" id="2.70.150.10">
    <property type="entry name" value="Calcium-transporting ATPase, cytoplasmic transduction domain A"/>
    <property type="match status" value="1"/>
</dbReference>
<evidence type="ECO:0000259" key="18">
    <source>
        <dbReference type="Pfam" id="PF16212"/>
    </source>
</evidence>
<dbReference type="NCBIfam" id="TIGR01494">
    <property type="entry name" value="ATPase_P-type"/>
    <property type="match status" value="1"/>
</dbReference>
<evidence type="ECO:0000256" key="1">
    <source>
        <dbReference type="ARBA" id="ARBA00004141"/>
    </source>
</evidence>
<evidence type="ECO:0000313" key="19">
    <source>
        <dbReference type="EMBL" id="TFB04608.1"/>
    </source>
</evidence>
<dbReference type="InterPro" id="IPR006539">
    <property type="entry name" value="P-type_ATPase_IV"/>
</dbReference>
<feature type="compositionally biased region" description="Polar residues" evidence="15">
    <location>
        <begin position="1546"/>
        <end position="1555"/>
    </location>
</feature>
<evidence type="ECO:0000256" key="3">
    <source>
        <dbReference type="ARBA" id="ARBA00008109"/>
    </source>
</evidence>
<comment type="catalytic activity">
    <reaction evidence="13">
        <text>a 1,2-diacyl-sn-glycero-3-phosphoethanolamine(out) + ATP + H2O = a 1,2-diacyl-sn-glycero-3-phosphoethanolamine(in) + ADP + phosphate + H(+)</text>
        <dbReference type="Rhea" id="RHEA:66132"/>
        <dbReference type="ChEBI" id="CHEBI:15377"/>
        <dbReference type="ChEBI" id="CHEBI:15378"/>
        <dbReference type="ChEBI" id="CHEBI:30616"/>
        <dbReference type="ChEBI" id="CHEBI:43474"/>
        <dbReference type="ChEBI" id="CHEBI:64612"/>
        <dbReference type="ChEBI" id="CHEBI:456216"/>
    </reaction>
    <physiologicalReaction direction="left-to-right" evidence="13">
        <dbReference type="Rhea" id="RHEA:66133"/>
    </physiologicalReaction>
</comment>
<evidence type="ECO:0000259" key="17">
    <source>
        <dbReference type="Pfam" id="PF16209"/>
    </source>
</evidence>
<dbReference type="InterPro" id="IPR023299">
    <property type="entry name" value="ATPase_P-typ_cyto_dom_N"/>
</dbReference>
<feature type="domain" description="P-type ATPase N-terminal" evidence="17">
    <location>
        <begin position="201"/>
        <end position="258"/>
    </location>
</feature>
<dbReference type="InterPro" id="IPR036412">
    <property type="entry name" value="HAD-like_sf"/>
</dbReference>
<keyword evidence="11 14" id="KW-0472">Membrane</keyword>
<keyword evidence="20" id="KW-1185">Reference proteome</keyword>
<feature type="compositionally biased region" description="Low complexity" evidence="15">
    <location>
        <begin position="111"/>
        <end position="122"/>
    </location>
</feature>
<dbReference type="Gene3D" id="3.40.50.1000">
    <property type="entry name" value="HAD superfamily/HAD-like"/>
    <property type="match status" value="1"/>
</dbReference>
<dbReference type="PRINTS" id="PR00119">
    <property type="entry name" value="CATATPASE"/>
</dbReference>
<dbReference type="InterPro" id="IPR008250">
    <property type="entry name" value="ATPase_P-typ_transduc_dom_A_sf"/>
</dbReference>
<dbReference type="InterPro" id="IPR001757">
    <property type="entry name" value="P_typ_ATPase"/>
</dbReference>
<feature type="transmembrane region" description="Helical" evidence="14">
    <location>
        <begin position="1448"/>
        <end position="1468"/>
    </location>
</feature>
<sequence>MHRPRSQPPPPDDGGHANTNDTEPEIAVAETSRDDAESNALLSAEGIPPRVAGPRRSHTEPIVSHAISQEPERPQAQPTSRARFEERLSSIHGPSESNMAQERSLSEGLLSTTPTPGKPSSTHVVKVSGWNRAGIHKGKKRHWMLRPQWKDYAAAYVQNAFQKVVMETILRRKPLLPSKDGRHIPLNPVSVDPGGLIDERSNKPYISNFIRSSRYTVYDFVPKQLVFQFSKLGNFYLLVMGILQAIPGLSTVGRWTTIAPLAGFVAFSMAKEGYDDYRRYQLDKSENRSMTWVLAHGVREGRERPRMSGWRNALRRRRRGGRERLGADDEDIIVQDIQEGAPAKLDDTNDWMNVQWQHVQVGDIVRLRRDEPVPADIVMLHATGPNGVAYIETMALDGETNLKAKQACPLLAERCGTVEGLRSVQATVVSENPNLDLYSYNGRVTVDGEETVPLSMNNVVYRGSTLRNTTMAIGLVINSGEECKIRMNASKNVHAKKPAMQSTINKMVLFQITIVVSLAIGFTIGYYTWEDKTENRSFYIVRSGVYDGSVPFKQIFFGFLIMFNTLIPLSLYISLEVIKIGQLFLLQDVDMYDPVTETPMVANTTTILENLGQVSYVFSDKTGTLTENLMRFRKMSVAGVVCIHNMDAQEDEAAAPNRSDQAKGKQPNPNTHAMMASTRGEVDSHEATALGLSRRASTASHVRSKTAANSHDQSAYVRTEELLEYIRRRPNTPFSQKAKQFLLCIALCHTCLPETNDSGEVEYQAASPDELALVEAARDLGYILIDRPAQSIRLQMQDADGVLQTETYQVLDVIEFSSKRKRMSIIVRMADDKICVFCKGADNVIMARLRLRQVAEQKAKDATRRASVKKTFEQDRAIKRMSSQISRRGSQNNSFRLARSVSTAGIEGLRNSINFRRSTDLNQISQAEGVASWLHRRNTEEMVSPRASTDAQRSPRKSLGRMPSSDHRDFVGDDDERVDELVAADEAAIFERCFQHVDDFAAEGLRTLLYAYRYIDEEAYAEWKAAYREAETSLVDRQERIELAAEQIEEQFELGGATAIEDKLQDGVPETIDKLRRANIKVWMLTGDKRETAINIGHSARVCKPFSEIYVLDASKGKLQDALTTTLTEVARGMVPHSVVVVDGQTLAEIDADEDLAALFYDLVVRIDSVICCRASPAQKANLVKSIRQFVPKSMTLAIGDGANDIGMLQASHVGIGISGREGLQAARIADYSIAQFRFLQKLLFVHGRWNYIRTGKYVLATFWKETFFYLIQAQFQRLNGYTGTSLYESWSLTLFNGAFTSLPVILLGTFDKDLRPETLLSVPELYTFGQQRKGFNLLQYLGWMAMAVAESVVVFYFVLEAFDKILFTEDNGLYAMGTICFSVGVIFINVKLLILEFHSKTWIPLLGLAIELAGWFIWNLVISAAYQPTVGPIVVRDGFLQTFGRRLSWWTTLLLGLVTPLVMELAVQAIRRVYWPTDQDLMQRIEKDANSKEILKRYAADGAADLEAGNPHTQCIVREEMGLRNAQREEGATLLADHDGRAETSRSPAAQPASTVPRRSFGDQEQRRSVRVSHDDYQPPRFTPPAEERENPLEAFDTRR</sequence>
<dbReference type="EC" id="7.6.2.1" evidence="14"/>
<comment type="similarity">
    <text evidence="3 14">Belongs to the cation transport ATPase (P-type) (TC 3.A.3) family. Type IV subfamily.</text>
</comment>
<evidence type="ECO:0000313" key="20">
    <source>
        <dbReference type="Proteomes" id="UP001642720"/>
    </source>
</evidence>
<evidence type="ECO:0000256" key="4">
    <source>
        <dbReference type="ARBA" id="ARBA00022692"/>
    </source>
</evidence>
<feature type="region of interest" description="Disordered" evidence="15">
    <location>
        <begin position="651"/>
        <end position="713"/>
    </location>
</feature>
<dbReference type="Proteomes" id="UP001642720">
    <property type="component" value="Unassembled WGS sequence"/>
</dbReference>
<evidence type="ECO:0000259" key="16">
    <source>
        <dbReference type="Pfam" id="PF00122"/>
    </source>
</evidence>
<dbReference type="RefSeq" id="XP_073560809.1">
    <property type="nucleotide sequence ID" value="XM_073701404.1"/>
</dbReference>
<feature type="domain" description="P-type ATPase A" evidence="16">
    <location>
        <begin position="348"/>
        <end position="427"/>
    </location>
</feature>
<dbReference type="PROSITE" id="PS00154">
    <property type="entry name" value="ATPASE_E1_E2"/>
    <property type="match status" value="1"/>
</dbReference>
<evidence type="ECO:0000256" key="8">
    <source>
        <dbReference type="ARBA" id="ARBA00022842"/>
    </source>
</evidence>
<feature type="transmembrane region" description="Helical" evidence="14">
    <location>
        <begin position="555"/>
        <end position="575"/>
    </location>
</feature>
<feature type="transmembrane region" description="Helical" evidence="14">
    <location>
        <begin position="1341"/>
        <end position="1360"/>
    </location>
</feature>
<feature type="domain" description="P-type ATPase C-terminal" evidence="18">
    <location>
        <begin position="1227"/>
        <end position="1478"/>
    </location>
</feature>
<name>A0ABY2H8P4_9HYPO</name>
<feature type="compositionally biased region" description="Pro residues" evidence="15">
    <location>
        <begin position="1"/>
        <end position="12"/>
    </location>
</feature>
<evidence type="ECO:0000256" key="15">
    <source>
        <dbReference type="SAM" id="MobiDB-lite"/>
    </source>
</evidence>
<keyword evidence="8 14" id="KW-0460">Magnesium</keyword>
<dbReference type="NCBIfam" id="TIGR01652">
    <property type="entry name" value="ATPase-Plipid"/>
    <property type="match status" value="2"/>
</dbReference>
<accession>A0ABY2H8P4</accession>
<dbReference type="InterPro" id="IPR023214">
    <property type="entry name" value="HAD_sf"/>
</dbReference>
<feature type="compositionally biased region" description="Polar residues" evidence="15">
    <location>
        <begin position="695"/>
        <end position="713"/>
    </location>
</feature>
<keyword evidence="6 14" id="KW-0547">Nucleotide-binding</keyword>